<feature type="transmembrane region" description="Helical" evidence="4">
    <location>
        <begin position="157"/>
        <end position="176"/>
    </location>
</feature>
<name>A0A2W4ZX32_9BACT</name>
<feature type="transmembrane region" description="Helical" evidence="4">
    <location>
        <begin position="228"/>
        <end position="252"/>
    </location>
</feature>
<feature type="transmembrane region" description="Helical" evidence="4">
    <location>
        <begin position="67"/>
        <end position="87"/>
    </location>
</feature>
<dbReference type="AlphaFoldDB" id="A0A2W4ZX32"/>
<evidence type="ECO:0000313" key="7">
    <source>
        <dbReference type="Proteomes" id="UP000249557"/>
    </source>
</evidence>
<gene>
    <name evidence="6" type="ORF">DI626_05410</name>
</gene>
<dbReference type="InterPro" id="IPR047200">
    <property type="entry name" value="MFS_YcaD-like"/>
</dbReference>
<reference evidence="6 7" key="1">
    <citation type="submission" date="2017-08" db="EMBL/GenBank/DDBJ databases">
        <title>Infants hospitalized years apart are colonized by the same room-sourced microbial strains.</title>
        <authorList>
            <person name="Brooks B."/>
            <person name="Olm M.R."/>
            <person name="Firek B.A."/>
            <person name="Baker R."/>
            <person name="Thomas B.C."/>
            <person name="Morowitz M.J."/>
            <person name="Banfield J.F."/>
        </authorList>
    </citation>
    <scope>NUCLEOTIDE SEQUENCE [LARGE SCALE GENOMIC DNA]</scope>
    <source>
        <strain evidence="6">S2_018_000_R2_104</strain>
    </source>
</reference>
<feature type="transmembrane region" description="Helical" evidence="4">
    <location>
        <begin position="264"/>
        <end position="283"/>
    </location>
</feature>
<feature type="transmembrane region" description="Helical" evidence="4">
    <location>
        <begin position="182"/>
        <end position="203"/>
    </location>
</feature>
<evidence type="ECO:0000256" key="3">
    <source>
        <dbReference type="ARBA" id="ARBA00023136"/>
    </source>
</evidence>
<dbReference type="PANTHER" id="PTHR23521">
    <property type="entry name" value="TRANSPORTER MFS SUPERFAMILY"/>
    <property type="match status" value="1"/>
</dbReference>
<keyword evidence="1 4" id="KW-0812">Transmembrane</keyword>
<feature type="transmembrane region" description="Helical" evidence="4">
    <location>
        <begin position="315"/>
        <end position="334"/>
    </location>
</feature>
<feature type="transmembrane region" description="Helical" evidence="4">
    <location>
        <begin position="6"/>
        <end position="23"/>
    </location>
</feature>
<dbReference type="GO" id="GO:0022857">
    <property type="term" value="F:transmembrane transporter activity"/>
    <property type="evidence" value="ECO:0007669"/>
    <property type="project" value="InterPro"/>
</dbReference>
<evidence type="ECO:0000259" key="5">
    <source>
        <dbReference type="PROSITE" id="PS50850"/>
    </source>
</evidence>
<dbReference type="Proteomes" id="UP000249557">
    <property type="component" value="Unassembled WGS sequence"/>
</dbReference>
<keyword evidence="2 4" id="KW-1133">Transmembrane helix</keyword>
<dbReference type="Pfam" id="PF07690">
    <property type="entry name" value="MFS_1"/>
    <property type="match status" value="1"/>
</dbReference>
<feature type="transmembrane region" description="Helical" evidence="4">
    <location>
        <begin position="380"/>
        <end position="399"/>
    </location>
</feature>
<evidence type="ECO:0000256" key="1">
    <source>
        <dbReference type="ARBA" id="ARBA00022692"/>
    </source>
</evidence>
<dbReference type="InterPro" id="IPR011701">
    <property type="entry name" value="MFS"/>
</dbReference>
<dbReference type="PANTHER" id="PTHR23521:SF3">
    <property type="entry name" value="MFS TRANSPORTER"/>
    <property type="match status" value="1"/>
</dbReference>
<dbReference type="InterPro" id="IPR036259">
    <property type="entry name" value="MFS_trans_sf"/>
</dbReference>
<organism evidence="6 7">
    <name type="scientific">Micavibrio aeruginosavorus</name>
    <dbReference type="NCBI Taxonomy" id="349221"/>
    <lineage>
        <taxon>Bacteria</taxon>
        <taxon>Pseudomonadati</taxon>
        <taxon>Bdellovibrionota</taxon>
        <taxon>Bdellovibrionia</taxon>
        <taxon>Bdellovibrionales</taxon>
        <taxon>Pseudobdellovibrionaceae</taxon>
        <taxon>Micavibrio</taxon>
    </lineage>
</organism>
<sequence>MPHIVIAVYLFFPVEASGTTFISGEKMHRTLMSAWPLFFGVAMLMIGNGLQGTLLGVRATQEGFPTYATGIIMSMYYAGFLLGSHFVPKLIQGVGHIRVFTALASIAAITVLLHGLMPNEWIWMPVRAATGFAFAGLYIVIESWLNNAVGNQSRGQMMAVYLVVLYGSMAVGQYILTAADPATLTLFAVSSIAITLAVLPISLSSRPAPKFETPVKVSPLQLFKTSPLGVFGVFASGMANACLFAIGPVYAAEAGFDLAQISNFMAAAIVGGVLLQFPIGFLSDRYDRRTVLIGVSLLAALFCGAAIVGAGISPYLLYLAMFLIGGTALTIYGLSSAHTNDHLSPAQIVAASASMLMINGLGSIVGPILSTTFMNIYGPWMLFAWMGLIYGMIGFYGLYRTTRRPPVPMDQQDPFIVQPSTSSALIAQQAAEHEASDK</sequence>
<dbReference type="PROSITE" id="PS50850">
    <property type="entry name" value="MFS"/>
    <property type="match status" value="1"/>
</dbReference>
<accession>A0A2W4ZX32</accession>
<evidence type="ECO:0000313" key="6">
    <source>
        <dbReference type="EMBL" id="PZO86853.1"/>
    </source>
</evidence>
<dbReference type="SUPFAM" id="SSF103473">
    <property type="entry name" value="MFS general substrate transporter"/>
    <property type="match status" value="1"/>
</dbReference>
<feature type="domain" description="Major facilitator superfamily (MFS) profile" evidence="5">
    <location>
        <begin position="225"/>
        <end position="438"/>
    </location>
</feature>
<feature type="transmembrane region" description="Helical" evidence="4">
    <location>
        <begin position="122"/>
        <end position="145"/>
    </location>
</feature>
<keyword evidence="3 4" id="KW-0472">Membrane</keyword>
<dbReference type="GO" id="GO:0005886">
    <property type="term" value="C:plasma membrane"/>
    <property type="evidence" value="ECO:0007669"/>
    <property type="project" value="TreeGrafter"/>
</dbReference>
<evidence type="ECO:0000256" key="2">
    <source>
        <dbReference type="ARBA" id="ARBA00022989"/>
    </source>
</evidence>
<proteinExistence type="predicted"/>
<protein>
    <submittedName>
        <fullName evidence="6">MFS transporter</fullName>
    </submittedName>
</protein>
<dbReference type="CDD" id="cd17477">
    <property type="entry name" value="MFS_YcaD_like"/>
    <property type="match status" value="1"/>
</dbReference>
<feature type="transmembrane region" description="Helical" evidence="4">
    <location>
        <begin position="99"/>
        <end position="116"/>
    </location>
</feature>
<evidence type="ECO:0000256" key="4">
    <source>
        <dbReference type="SAM" id="Phobius"/>
    </source>
</evidence>
<dbReference type="Gene3D" id="1.20.1250.20">
    <property type="entry name" value="MFS general substrate transporter like domains"/>
    <property type="match status" value="2"/>
</dbReference>
<feature type="transmembrane region" description="Helical" evidence="4">
    <location>
        <begin position="290"/>
        <end position="309"/>
    </location>
</feature>
<feature type="transmembrane region" description="Helical" evidence="4">
    <location>
        <begin position="346"/>
        <end position="368"/>
    </location>
</feature>
<comment type="caution">
    <text evidence="6">The sequence shown here is derived from an EMBL/GenBank/DDBJ whole genome shotgun (WGS) entry which is preliminary data.</text>
</comment>
<dbReference type="InterPro" id="IPR020846">
    <property type="entry name" value="MFS_dom"/>
</dbReference>
<dbReference type="EMBL" id="QFNK01000087">
    <property type="protein sequence ID" value="PZO86853.1"/>
    <property type="molecule type" value="Genomic_DNA"/>
</dbReference>
<feature type="transmembrane region" description="Helical" evidence="4">
    <location>
        <begin position="35"/>
        <end position="55"/>
    </location>
</feature>